<feature type="non-terminal residue" evidence="2">
    <location>
        <position position="1"/>
    </location>
</feature>
<feature type="transmembrane region" description="Helical" evidence="1">
    <location>
        <begin position="601"/>
        <end position="622"/>
    </location>
</feature>
<name>A0A836JYJ9_9HYME</name>
<accession>A0A836JYJ9</accession>
<evidence type="ECO:0000313" key="3">
    <source>
        <dbReference type="Proteomes" id="UP000669903"/>
    </source>
</evidence>
<proteinExistence type="predicted"/>
<keyword evidence="1" id="KW-0812">Transmembrane</keyword>
<keyword evidence="1" id="KW-0472">Membrane</keyword>
<sequence length="753" mass="88225">MQRHDNIKINTVFNSEFVSGDKRANKSVSTRNRFARMVRVACGQYPILTSLEEFQERDSGWTLSRILNLTVNVNKYNPLHAECRIEFARKIKMKSAMINVRSMENVCFAIIQVLNLTDIVFPMMLNKIRKFENQNNISINVYYIEEQKEKKRIFPLRFIDMKRNKHVNLLYVQDSQYGNVGYFAWIKDLSRLVSSQINKYGHKKYFCDKYVCLHYFESSAKLDQILRDDWQKFNSARTELSIIKEKYISFTKYVGSTKNDQKKTCVKVRFIDSFKFLSSSLIFENFRDSCITSYRLDPTYYYILPGFTWDPGYIFEVDLEYLQHDKREEKLLATLYDKKPNIIYYRTLQQYTHYKDPSNYVDVKLLTKWEGRYDVEAMIAKPNFHSRSVFSENLVAETRGEDKPIYVNMCTLDISKTCLYKFHHEHMLPFFHEKYKIITGSETMELPAKNVSTCELRAVIRFLTAKGLNGNEIHTELVHIYGDKCMSVQMVRRWRTYFLEGRGEVHDEQRAGRPKTAITDDAVAAVEKIILADRRFTIDRILDSMPPEIDICRTSIHTIITDHLRYRKVCASQNKNGMCLKTKKKKPMKKRILSVAKCDSILPILLLLGVFGSLVSDAVGVAKTINNNKAKMPKDITTNIQLQQLAKHMCIPYFRGIFMCTLPTEGVYRNESDIVNLNNADGSGTHWVAYAKRGDRAVYFDSFSNLRPLKELMRHLDVTQIEYNRTPYQCYDQSNCKELCLQFLQTIDDQFKN</sequence>
<dbReference type="AlphaFoldDB" id="A0A836JYJ9"/>
<gene>
    <name evidence="2" type="primary">Gvqw3_1</name>
    <name evidence="2" type="ORF">G6Z76_0008001</name>
</gene>
<keyword evidence="1" id="KW-1133">Transmembrane helix</keyword>
<evidence type="ECO:0000313" key="2">
    <source>
        <dbReference type="EMBL" id="KAG5338420.1"/>
    </source>
</evidence>
<reference evidence="2" key="1">
    <citation type="submission" date="2020-03" db="EMBL/GenBank/DDBJ databases">
        <title>Relaxed selection underlies rapid genomic changes in the transitions from sociality to social parasitism in ants.</title>
        <authorList>
            <person name="Bi X."/>
        </authorList>
    </citation>
    <scope>NUCLEOTIDE SEQUENCE</scope>
    <source>
        <strain evidence="2">BGI-DK2014a</strain>
        <tissue evidence="2">Whole body</tissue>
    </source>
</reference>
<dbReference type="Gene3D" id="3.40.395.10">
    <property type="entry name" value="Adenoviral Proteinase, Chain A"/>
    <property type="match status" value="1"/>
</dbReference>
<organism evidence="2 3">
    <name type="scientific">Acromyrmex charruanus</name>
    <dbReference type="NCBI Taxonomy" id="2715315"/>
    <lineage>
        <taxon>Eukaryota</taxon>
        <taxon>Metazoa</taxon>
        <taxon>Ecdysozoa</taxon>
        <taxon>Arthropoda</taxon>
        <taxon>Hexapoda</taxon>
        <taxon>Insecta</taxon>
        <taxon>Pterygota</taxon>
        <taxon>Neoptera</taxon>
        <taxon>Endopterygota</taxon>
        <taxon>Hymenoptera</taxon>
        <taxon>Apocrita</taxon>
        <taxon>Aculeata</taxon>
        <taxon>Formicoidea</taxon>
        <taxon>Formicidae</taxon>
        <taxon>Myrmicinae</taxon>
        <taxon>Acromyrmex</taxon>
    </lineage>
</organism>
<protein>
    <submittedName>
        <fullName evidence="2">GVQW3 protein</fullName>
    </submittedName>
</protein>
<feature type="non-terminal residue" evidence="2">
    <location>
        <position position="753"/>
    </location>
</feature>
<dbReference type="PANTHER" id="PTHR31511">
    <property type="entry name" value="PROTEIN CBG23764"/>
    <property type="match status" value="1"/>
</dbReference>
<comment type="caution">
    <text evidence="2">The sequence shown here is derived from an EMBL/GenBank/DDBJ whole genome shotgun (WGS) entry which is preliminary data.</text>
</comment>
<keyword evidence="3" id="KW-1185">Reference proteome</keyword>
<dbReference type="EMBL" id="JAANIC010003672">
    <property type="protein sequence ID" value="KAG5338420.1"/>
    <property type="molecule type" value="Genomic_DNA"/>
</dbReference>
<dbReference type="Proteomes" id="UP000669903">
    <property type="component" value="Unassembled WGS sequence"/>
</dbReference>
<dbReference type="PANTHER" id="PTHR31511:SF12">
    <property type="entry name" value="RHO TERMINATION FACTOR N-TERMINAL DOMAIN-CONTAINING PROTEIN"/>
    <property type="match status" value="1"/>
</dbReference>
<evidence type="ECO:0000256" key="1">
    <source>
        <dbReference type="SAM" id="Phobius"/>
    </source>
</evidence>